<proteinExistence type="predicted"/>
<evidence type="ECO:0000259" key="2">
    <source>
        <dbReference type="PROSITE" id="PS51788"/>
    </source>
</evidence>
<dbReference type="InterPro" id="IPR034750">
    <property type="entry name" value="CULT"/>
</dbReference>
<comment type="caution">
    <text evidence="3">The sequence shown here is derived from an EMBL/GenBank/DDBJ whole genome shotgun (WGS) entry which is preliminary data.</text>
</comment>
<evidence type="ECO:0000313" key="4">
    <source>
        <dbReference type="Proteomes" id="UP000752171"/>
    </source>
</evidence>
<gene>
    <name evidence="3" type="ORF">AMEX_G14870</name>
</gene>
<name>A0A8T2LJG7_ASTMX</name>
<reference evidence="3 4" key="1">
    <citation type="submission" date="2021-07" db="EMBL/GenBank/DDBJ databases">
        <authorList>
            <person name="Imarazene B."/>
            <person name="Zahm M."/>
            <person name="Klopp C."/>
            <person name="Cabau C."/>
            <person name="Beille S."/>
            <person name="Jouanno E."/>
            <person name="Castinel A."/>
            <person name="Lluch J."/>
            <person name="Gil L."/>
            <person name="Kuchtly C."/>
            <person name="Lopez Roques C."/>
            <person name="Donnadieu C."/>
            <person name="Parrinello H."/>
            <person name="Journot L."/>
            <person name="Du K."/>
            <person name="Schartl M."/>
            <person name="Retaux S."/>
            <person name="Guiguen Y."/>
        </authorList>
    </citation>
    <scope>NUCLEOTIDE SEQUENCE [LARGE SCALE GENOMIC DNA]</scope>
    <source>
        <strain evidence="3">Pach_M1</strain>
        <tissue evidence="3">Testis</tissue>
    </source>
</reference>
<dbReference type="EMBL" id="JAICCE010000012">
    <property type="protein sequence ID" value="KAG9269965.1"/>
    <property type="molecule type" value="Genomic_DNA"/>
</dbReference>
<dbReference type="Proteomes" id="UP000752171">
    <property type="component" value="Unassembled WGS sequence"/>
</dbReference>
<keyword evidence="1" id="KW-0732">Signal</keyword>
<dbReference type="FunFam" id="2.170.150.20:FF:000007">
    <property type="entry name" value="Protein cereblon"/>
    <property type="match status" value="1"/>
</dbReference>
<evidence type="ECO:0000256" key="1">
    <source>
        <dbReference type="SAM" id="SignalP"/>
    </source>
</evidence>
<organism evidence="3 4">
    <name type="scientific">Astyanax mexicanus</name>
    <name type="common">Blind cave fish</name>
    <name type="synonym">Astyanax fasciatus mexicanus</name>
    <dbReference type="NCBI Taxonomy" id="7994"/>
    <lineage>
        <taxon>Eukaryota</taxon>
        <taxon>Metazoa</taxon>
        <taxon>Chordata</taxon>
        <taxon>Craniata</taxon>
        <taxon>Vertebrata</taxon>
        <taxon>Euteleostomi</taxon>
        <taxon>Actinopterygii</taxon>
        <taxon>Neopterygii</taxon>
        <taxon>Teleostei</taxon>
        <taxon>Ostariophysi</taxon>
        <taxon>Characiformes</taxon>
        <taxon>Characoidei</taxon>
        <taxon>Acestrorhamphidae</taxon>
        <taxon>Acestrorhamphinae</taxon>
        <taxon>Astyanax</taxon>
    </lineage>
</organism>
<dbReference type="CDD" id="cd15777">
    <property type="entry name" value="CRBN_C_like"/>
    <property type="match status" value="1"/>
</dbReference>
<sequence>MVRVRRRRAAALSVINSPPALWILSVAAVLLQEAGVCGACAAAEGLLLCRSCGHEVALERDVSFVPSRLALSHRNNTVLGERRITVQLFENPQGFQYEVLTLKKADVLKHWPADKHFTWFPGFSWTVATCPRCKTHLGWAFQPTDWPQTVTRQDFEDSEQTFVALIVQRLLQEQFASTLLMTPNSFRS</sequence>
<dbReference type="AlphaFoldDB" id="A0A8T2LJG7"/>
<feature type="chain" id="PRO_5035816333" description="CULT domain-containing protein" evidence="1">
    <location>
        <begin position="39"/>
        <end position="188"/>
    </location>
</feature>
<feature type="domain" description="CULT" evidence="2">
    <location>
        <begin position="44"/>
        <end position="174"/>
    </location>
</feature>
<evidence type="ECO:0000313" key="3">
    <source>
        <dbReference type="EMBL" id="KAG9269965.1"/>
    </source>
</evidence>
<feature type="signal peptide" evidence="1">
    <location>
        <begin position="1"/>
        <end position="38"/>
    </location>
</feature>
<accession>A0A8T2LJG7</accession>
<dbReference type="KEGG" id="amex:103031612"/>
<dbReference type="Gene3D" id="2.170.150.20">
    <property type="entry name" value="Peptide methionine sulfoxide reductase"/>
    <property type="match status" value="1"/>
</dbReference>
<protein>
    <recommendedName>
        <fullName evidence="2">CULT domain-containing protein</fullName>
    </recommendedName>
</protein>
<dbReference type="PROSITE" id="PS51788">
    <property type="entry name" value="CULT"/>
    <property type="match status" value="1"/>
</dbReference>